<evidence type="ECO:0000256" key="1">
    <source>
        <dbReference type="ARBA" id="ARBA00022737"/>
    </source>
</evidence>
<dbReference type="Proteomes" id="UP000030140">
    <property type="component" value="Unassembled WGS sequence"/>
</dbReference>
<dbReference type="AlphaFoldDB" id="A0A0A2GS18"/>
<evidence type="ECO:0000313" key="4">
    <source>
        <dbReference type="EMBL" id="KGO05972.1"/>
    </source>
</evidence>
<dbReference type="InterPro" id="IPR011990">
    <property type="entry name" value="TPR-like_helical_dom_sf"/>
</dbReference>
<dbReference type="InterPro" id="IPR019734">
    <property type="entry name" value="TPR_rpt"/>
</dbReference>
<dbReference type="PROSITE" id="PS50005">
    <property type="entry name" value="TPR"/>
    <property type="match status" value="1"/>
</dbReference>
<dbReference type="OrthoDB" id="919555at2"/>
<name>A0A0A2GS18_9FLAO</name>
<dbReference type="UniPathway" id="UPA00694"/>
<dbReference type="InterPro" id="IPR051012">
    <property type="entry name" value="CellSynth/LPSAsmb/PSIAsmb"/>
</dbReference>
<comment type="caution">
    <text evidence="4">The sequence shown here is derived from an EMBL/GenBank/DDBJ whole genome shotgun (WGS) entry which is preliminary data.</text>
</comment>
<keyword evidence="2 3" id="KW-0802">TPR repeat</keyword>
<keyword evidence="5" id="KW-1185">Reference proteome</keyword>
<keyword evidence="1" id="KW-0677">Repeat</keyword>
<protein>
    <submittedName>
        <fullName evidence="4">TPR domain protein</fullName>
    </submittedName>
</protein>
<reference evidence="4 5" key="1">
    <citation type="submission" date="2014-10" db="EMBL/GenBank/DDBJ databases">
        <title>Draft genome sequence of the proteorhodopsin-containing marine bacterium Dokdonia donghaensis.</title>
        <authorList>
            <person name="Gomez-Consarnau L."/>
            <person name="Gonzalez J.M."/>
            <person name="Riedel T."/>
            <person name="Jaenicke S."/>
            <person name="Wagner-Doebler I."/>
            <person name="Fuhrman J.A."/>
        </authorList>
    </citation>
    <scope>NUCLEOTIDE SEQUENCE [LARGE SCALE GENOMIC DNA]</scope>
    <source>
        <strain evidence="4 5">DSW-1</strain>
    </source>
</reference>
<gene>
    <name evidence="4" type="ORF">NV36_03345</name>
</gene>
<dbReference type="RefSeq" id="WP_035324989.1">
    <property type="nucleotide sequence ID" value="NZ_CP015125.1"/>
</dbReference>
<dbReference type="KEGG" id="ddo:I597_1859"/>
<dbReference type="PATRIC" id="fig|1300343.5.peg.1869"/>
<dbReference type="SMART" id="SM00028">
    <property type="entry name" value="TPR"/>
    <property type="match status" value="2"/>
</dbReference>
<evidence type="ECO:0000256" key="3">
    <source>
        <dbReference type="PROSITE-ProRule" id="PRU00339"/>
    </source>
</evidence>
<dbReference type="Pfam" id="PF13181">
    <property type="entry name" value="TPR_8"/>
    <property type="match status" value="1"/>
</dbReference>
<sequence>MRQLTYIILFLLGATAYSQDMSAGFTLLETGKYEEAKTFFGEVLEDYPDNKTARLCYGRALGLSGESGKARTLFTNLKADYPTDFEVGLNYAESLLWDSDFGAAKDFYETLVAKDSTSFSALLGYANTLSNLKEYDAAITYVNKALTVQPGNANAAGSKKFMRLGKANQLTTAFQYDAAIQLLKSALEDMPNDEQIISALANTYIAKKDYDNANTMYNQLSDTLTSQVGKSLVAHLQKDDKLALTLAQESIAFAKADTTKIITANERYIQALIWNGKYATARTAIEDLKSTFPTNARVAALKATLGMYTGTFKKSIEVYNGILEKDSASFDGNLGIANAYRAQGNLDEAYAFAKNTLTFYPNQKDATGLMKTIESSLAPVIETRAAYTEDNGDNQAYSAGLTATLPFTSRFKAIFSYNYRTTENMTTNTMAYNTNASLGAHYRVINNTWLEGTLGFVKADSDANEYTDVNGSIFVKSRPFPLQFLEVGYSRTLQDFNAALLDEKIFMNNYSLNYNMGTNINLGWYTGLMHTQQTDGNSRNLLFTSLYYNFTKKPTLKGGINYQYVGFKDQVPTLYFSPSKYQAVELFLDLTGQAGKWSYAGNAAGGLQVVEDDEATTLFRVEARVQYAISSRFQMGAYGKYSNIASATAAGFEFMEVGLKLRWQVLEKGIIKM</sequence>
<proteinExistence type="predicted"/>
<dbReference type="PANTHER" id="PTHR45586">
    <property type="entry name" value="TPR REPEAT-CONTAINING PROTEIN PA4667"/>
    <property type="match status" value="1"/>
</dbReference>
<dbReference type="SUPFAM" id="SSF56935">
    <property type="entry name" value="Porins"/>
    <property type="match status" value="1"/>
</dbReference>
<organism evidence="4 5">
    <name type="scientific">Dokdonia donghaensis DSW-1</name>
    <dbReference type="NCBI Taxonomy" id="1300343"/>
    <lineage>
        <taxon>Bacteria</taxon>
        <taxon>Pseudomonadati</taxon>
        <taxon>Bacteroidota</taxon>
        <taxon>Flavobacteriia</taxon>
        <taxon>Flavobacteriales</taxon>
        <taxon>Flavobacteriaceae</taxon>
        <taxon>Dokdonia</taxon>
    </lineage>
</organism>
<dbReference type="SUPFAM" id="SSF48452">
    <property type="entry name" value="TPR-like"/>
    <property type="match status" value="2"/>
</dbReference>
<evidence type="ECO:0000313" key="5">
    <source>
        <dbReference type="Proteomes" id="UP000030140"/>
    </source>
</evidence>
<dbReference type="EMBL" id="JSAQ01000001">
    <property type="protein sequence ID" value="KGO05972.1"/>
    <property type="molecule type" value="Genomic_DNA"/>
</dbReference>
<dbReference type="PANTHER" id="PTHR45586:SF1">
    <property type="entry name" value="LIPOPOLYSACCHARIDE ASSEMBLY PROTEIN B"/>
    <property type="match status" value="1"/>
</dbReference>
<feature type="repeat" description="TPR" evidence="3">
    <location>
        <begin position="119"/>
        <end position="152"/>
    </location>
</feature>
<dbReference type="Gene3D" id="1.25.40.10">
    <property type="entry name" value="Tetratricopeptide repeat domain"/>
    <property type="match status" value="3"/>
</dbReference>
<dbReference type="Pfam" id="PF14559">
    <property type="entry name" value="TPR_19"/>
    <property type="match status" value="2"/>
</dbReference>
<evidence type="ECO:0000256" key="2">
    <source>
        <dbReference type="ARBA" id="ARBA00022803"/>
    </source>
</evidence>
<accession>A0A0A2GS18</accession>